<dbReference type="AlphaFoldDB" id="V4HH49"/>
<accession>V4HH49</accession>
<sequence>MDTETDGRVGPAVGRALDADVTGVATLDGGMVGGVHRVDLADGRTVAAKTGATPLTVEARMLDYLGDRGLAVPDVVYASDALLVLEFVAGDGAGKASGGLAPGAARDAARRLAALHDHTAERYGFPFDTLSGAYHQPNPRTDSWVDFFREHRLRHVARAARDEGTLPPGLFDRVAALCSRLGDHIPDDPPASLLHGDVWANNLMVDGGEVAAFLDPACSYGHAEVDLAYCSFVGFDRSFFEAYDRERGVEPGFRDGRCAVYRLLPELEHVRHFDADRYRRAVDATLSAVGY</sequence>
<gene>
    <name evidence="1" type="ORF">K933_14979</name>
</gene>
<dbReference type="EMBL" id="ASGZ01000061">
    <property type="protein sequence ID" value="ESP87179.1"/>
    <property type="molecule type" value="Genomic_DNA"/>
</dbReference>
<dbReference type="InterPro" id="IPR016477">
    <property type="entry name" value="Fructo-/Ketosamine-3-kinase"/>
</dbReference>
<evidence type="ECO:0000313" key="2">
    <source>
        <dbReference type="Proteomes" id="UP000017840"/>
    </source>
</evidence>
<protein>
    <submittedName>
        <fullName evidence="1">Fructosamine-3-kinase</fullName>
    </submittedName>
</protein>
<name>V4HH49_9EURY</name>
<dbReference type="RefSeq" id="WP_023395568.1">
    <property type="nucleotide sequence ID" value="NZ_ASGZ01000061.1"/>
</dbReference>
<dbReference type="Proteomes" id="UP000017840">
    <property type="component" value="Unassembled WGS sequence"/>
</dbReference>
<dbReference type="InterPro" id="IPR011009">
    <property type="entry name" value="Kinase-like_dom_sf"/>
</dbReference>
<evidence type="ECO:0000313" key="1">
    <source>
        <dbReference type="EMBL" id="ESP87179.1"/>
    </source>
</evidence>
<dbReference type="OrthoDB" id="281727at2157"/>
<organism evidence="1 2">
    <name type="scientific">Candidatus Halobonum tyrrellensis G22</name>
    <dbReference type="NCBI Taxonomy" id="1324957"/>
    <lineage>
        <taxon>Archaea</taxon>
        <taxon>Methanobacteriati</taxon>
        <taxon>Methanobacteriota</taxon>
        <taxon>Stenosarchaea group</taxon>
        <taxon>Halobacteria</taxon>
        <taxon>Halobacteriales</taxon>
        <taxon>Haloferacaceae</taxon>
        <taxon>Candidatus Halobonum</taxon>
    </lineage>
</organism>
<dbReference type="STRING" id="1324957.K933_14979"/>
<dbReference type="Pfam" id="PF03881">
    <property type="entry name" value="Fructosamin_kin"/>
    <property type="match status" value="1"/>
</dbReference>
<reference evidence="1 2" key="1">
    <citation type="journal article" date="2013" name="Genome Announc.">
        <title>Draft Genome Sequence of 'Candidatus Halobonum tyrrellensis' Strain G22, Isolated from the Hypersaline Waters of Lake Tyrrell, Australia.</title>
        <authorList>
            <person name="Ugalde J.A."/>
            <person name="Narasingarao P."/>
            <person name="Kuo S."/>
            <person name="Podell S."/>
            <person name="Allen E.E."/>
        </authorList>
    </citation>
    <scope>NUCLEOTIDE SEQUENCE [LARGE SCALE GENOMIC DNA]</scope>
    <source>
        <strain evidence="1 2">G22</strain>
    </source>
</reference>
<dbReference type="Gene3D" id="3.30.200.20">
    <property type="entry name" value="Phosphorylase Kinase, domain 1"/>
    <property type="match status" value="1"/>
</dbReference>
<proteinExistence type="predicted"/>
<dbReference type="GO" id="GO:0016301">
    <property type="term" value="F:kinase activity"/>
    <property type="evidence" value="ECO:0007669"/>
    <property type="project" value="UniProtKB-KW"/>
</dbReference>
<comment type="caution">
    <text evidence="1">The sequence shown here is derived from an EMBL/GenBank/DDBJ whole genome shotgun (WGS) entry which is preliminary data.</text>
</comment>
<dbReference type="SUPFAM" id="SSF56112">
    <property type="entry name" value="Protein kinase-like (PK-like)"/>
    <property type="match status" value="1"/>
</dbReference>
<dbReference type="Gene3D" id="3.90.1200.10">
    <property type="match status" value="1"/>
</dbReference>
<dbReference type="PANTHER" id="PTHR12149">
    <property type="entry name" value="FRUCTOSAMINE 3 KINASE-RELATED PROTEIN"/>
    <property type="match status" value="1"/>
</dbReference>
<keyword evidence="1" id="KW-0418">Kinase</keyword>
<dbReference type="PANTHER" id="PTHR12149:SF8">
    <property type="entry name" value="PROTEIN-RIBULOSAMINE 3-KINASE"/>
    <property type="match status" value="1"/>
</dbReference>
<keyword evidence="2" id="KW-1185">Reference proteome</keyword>
<keyword evidence="1" id="KW-0808">Transferase</keyword>
<dbReference type="eggNOG" id="arCOG04682">
    <property type="taxonomic scope" value="Archaea"/>
</dbReference>